<accession>A0A0E9VXF5</accession>
<sequence length="53" mass="6231">MDAEGFSMRVSSFLYSDERPQRSYVQPRLTSAEFHLLLGSYLKVSYFVIFFIT</sequence>
<dbReference type="AlphaFoldDB" id="A0A0E9VXF5"/>
<proteinExistence type="predicted"/>
<reference evidence="1" key="2">
    <citation type="journal article" date="2015" name="Fish Shellfish Immunol.">
        <title>Early steps in the European eel (Anguilla anguilla)-Vibrio vulnificus interaction in the gills: Role of the RtxA13 toxin.</title>
        <authorList>
            <person name="Callol A."/>
            <person name="Pajuelo D."/>
            <person name="Ebbesson L."/>
            <person name="Teles M."/>
            <person name="MacKenzie S."/>
            <person name="Amaro C."/>
        </authorList>
    </citation>
    <scope>NUCLEOTIDE SEQUENCE</scope>
</reference>
<dbReference type="EMBL" id="GBXM01025758">
    <property type="protein sequence ID" value="JAH82819.1"/>
    <property type="molecule type" value="Transcribed_RNA"/>
</dbReference>
<protein>
    <submittedName>
        <fullName evidence="1">Uncharacterized protein</fullName>
    </submittedName>
</protein>
<evidence type="ECO:0000313" key="1">
    <source>
        <dbReference type="EMBL" id="JAH82819.1"/>
    </source>
</evidence>
<reference evidence="1" key="1">
    <citation type="submission" date="2014-11" db="EMBL/GenBank/DDBJ databases">
        <authorList>
            <person name="Amaro Gonzalez C."/>
        </authorList>
    </citation>
    <scope>NUCLEOTIDE SEQUENCE</scope>
</reference>
<name>A0A0E9VXF5_ANGAN</name>
<organism evidence="1">
    <name type="scientific">Anguilla anguilla</name>
    <name type="common">European freshwater eel</name>
    <name type="synonym">Muraena anguilla</name>
    <dbReference type="NCBI Taxonomy" id="7936"/>
    <lineage>
        <taxon>Eukaryota</taxon>
        <taxon>Metazoa</taxon>
        <taxon>Chordata</taxon>
        <taxon>Craniata</taxon>
        <taxon>Vertebrata</taxon>
        <taxon>Euteleostomi</taxon>
        <taxon>Actinopterygii</taxon>
        <taxon>Neopterygii</taxon>
        <taxon>Teleostei</taxon>
        <taxon>Anguilliformes</taxon>
        <taxon>Anguillidae</taxon>
        <taxon>Anguilla</taxon>
    </lineage>
</organism>